<sequence length="236" mass="25194">MKNLKAWLLILPFFTMACSDEYAEETIETSYQNKSMKKAGMSPANTANPYDSAGMIHNEILEILADTDFNSTSVEEITVLIDSVSAAHPELMLSTVDSTLSSRVLEITGIINSSDPVSNILGVSSLGTLAKTSFTAFLNSLLLASDSPYSDIHPIIVSYEASVLSSLAFSADEKRIILTASSVARYSVAEKKRKDKDWETSVTNIVAAVSGAQSNTALGLKMAAAVGICQNNNLAP</sequence>
<name>A0A9X1HCD7_9FLAO</name>
<feature type="signal peptide" evidence="1">
    <location>
        <begin position="1"/>
        <end position="23"/>
    </location>
</feature>
<dbReference type="Proteomes" id="UP001139366">
    <property type="component" value="Unassembled WGS sequence"/>
</dbReference>
<accession>A0A9X1HCD7</accession>
<keyword evidence="1" id="KW-0732">Signal</keyword>
<protein>
    <submittedName>
        <fullName evidence="2">Uncharacterized protein</fullName>
    </submittedName>
</protein>
<dbReference type="EMBL" id="JAINUY010000006">
    <property type="protein sequence ID" value="MBZ4036708.1"/>
    <property type="molecule type" value="Genomic_DNA"/>
</dbReference>
<keyword evidence="3" id="KW-1185">Reference proteome</keyword>
<evidence type="ECO:0000313" key="2">
    <source>
        <dbReference type="EMBL" id="MBZ4036708.1"/>
    </source>
</evidence>
<gene>
    <name evidence="2" type="ORF">K6T82_18200</name>
</gene>
<evidence type="ECO:0000256" key="1">
    <source>
        <dbReference type="SAM" id="SignalP"/>
    </source>
</evidence>
<feature type="chain" id="PRO_5040743330" evidence="1">
    <location>
        <begin position="24"/>
        <end position="236"/>
    </location>
</feature>
<reference evidence="2 3" key="1">
    <citation type="journal article" date="2023" name="Antonie Van Leeuwenhoek">
        <title>Flavobacterium potami sp. nov., a multi-metal resistance genes harbouring bacterium isolated from shallow river silt.</title>
        <authorList>
            <person name="Li S."/>
            <person name="Mao S."/>
            <person name="Mu W."/>
            <person name="Guo B."/>
            <person name="Li C."/>
            <person name="Zhu Q."/>
            <person name="Hou X."/>
            <person name="Zhao Y."/>
            <person name="Wei S."/>
            <person name="Liu H."/>
            <person name="Liu A."/>
        </authorList>
    </citation>
    <scope>NUCLEOTIDE SEQUENCE [LARGE SCALE GENOMIC DNA]</scope>
    <source>
        <strain evidence="2 3">17A</strain>
    </source>
</reference>
<dbReference type="AlphaFoldDB" id="A0A9X1HCD7"/>
<organism evidence="2 3">
    <name type="scientific">Flavobacterium potami</name>
    <dbReference type="NCBI Taxonomy" id="2872310"/>
    <lineage>
        <taxon>Bacteria</taxon>
        <taxon>Pseudomonadati</taxon>
        <taxon>Bacteroidota</taxon>
        <taxon>Flavobacteriia</taxon>
        <taxon>Flavobacteriales</taxon>
        <taxon>Flavobacteriaceae</taxon>
        <taxon>Flavobacterium</taxon>
    </lineage>
</organism>
<dbReference type="RefSeq" id="WP_223708839.1">
    <property type="nucleotide sequence ID" value="NZ_JAINUY010000006.1"/>
</dbReference>
<dbReference type="PROSITE" id="PS51257">
    <property type="entry name" value="PROKAR_LIPOPROTEIN"/>
    <property type="match status" value="1"/>
</dbReference>
<evidence type="ECO:0000313" key="3">
    <source>
        <dbReference type="Proteomes" id="UP001139366"/>
    </source>
</evidence>
<proteinExistence type="predicted"/>
<comment type="caution">
    <text evidence="2">The sequence shown here is derived from an EMBL/GenBank/DDBJ whole genome shotgun (WGS) entry which is preliminary data.</text>
</comment>